<evidence type="ECO:0000259" key="8">
    <source>
        <dbReference type="Pfam" id="PF04413"/>
    </source>
</evidence>
<dbReference type="Pfam" id="PF04413">
    <property type="entry name" value="Glycos_transf_N"/>
    <property type="match status" value="1"/>
</dbReference>
<comment type="catalytic activity">
    <reaction evidence="6 7">
        <text>lipid IVA (E. coli) + CMP-3-deoxy-beta-D-manno-octulosonate = alpha-Kdo-(2-&gt;6)-lipid IVA (E. coli) + CMP + H(+)</text>
        <dbReference type="Rhea" id="RHEA:28066"/>
        <dbReference type="ChEBI" id="CHEBI:15378"/>
        <dbReference type="ChEBI" id="CHEBI:58603"/>
        <dbReference type="ChEBI" id="CHEBI:60364"/>
        <dbReference type="ChEBI" id="CHEBI:60377"/>
        <dbReference type="ChEBI" id="CHEBI:85987"/>
        <dbReference type="EC" id="2.4.99.12"/>
    </reaction>
</comment>
<dbReference type="EMBL" id="AP024488">
    <property type="protein sequence ID" value="BCS99332.1"/>
    <property type="molecule type" value="Genomic_DNA"/>
</dbReference>
<comment type="pathway">
    <text evidence="1 7">Bacterial outer membrane biogenesis; LPS core biosynthesis.</text>
</comment>
<evidence type="ECO:0000256" key="7">
    <source>
        <dbReference type="RuleBase" id="RU365103"/>
    </source>
</evidence>
<dbReference type="GO" id="GO:0016740">
    <property type="term" value="F:transferase activity"/>
    <property type="evidence" value="ECO:0007669"/>
    <property type="project" value="UniProtKB-KW"/>
</dbReference>
<evidence type="ECO:0000256" key="6">
    <source>
        <dbReference type="ARBA" id="ARBA00049183"/>
    </source>
</evidence>
<evidence type="ECO:0000256" key="3">
    <source>
        <dbReference type="ARBA" id="ARBA00019077"/>
    </source>
</evidence>
<dbReference type="PANTHER" id="PTHR42755">
    <property type="entry name" value="3-DEOXY-MANNO-OCTULOSONATE CYTIDYLYLTRANSFERASE"/>
    <property type="match status" value="1"/>
</dbReference>
<comment type="subcellular location">
    <subcellularLocation>
        <location evidence="7">Cell membrane</location>
    </subcellularLocation>
</comment>
<dbReference type="Gene3D" id="3.40.50.11720">
    <property type="entry name" value="3-Deoxy-D-manno-octulosonic-acid transferase, N-terminal domain"/>
    <property type="match status" value="1"/>
</dbReference>
<evidence type="ECO:0000256" key="5">
    <source>
        <dbReference type="ARBA" id="ARBA00031445"/>
    </source>
</evidence>
<dbReference type="EC" id="2.4.99.12" evidence="2 7"/>
<comment type="function">
    <text evidence="7">Involved in lipopolysaccharide (LPS) biosynthesis. Catalyzes the transfer of 3-deoxy-D-manno-octulosonate (Kdo) residue(s) from CMP-Kdo to lipid IV(A), the tetraacyldisaccharide-1,4'-bisphosphate precursor of lipid A.</text>
</comment>
<evidence type="ECO:0000313" key="10">
    <source>
        <dbReference type="Proteomes" id="UP001320148"/>
    </source>
</evidence>
<sequence>MTIPRFSGTGIVLSAYNLLWKAAVPLTRNHKRLKEGRDQRTLTKSRLKPADIWIHAASAGEAYIAAELVAEMARSDAPAILISTHTRQGLEVLDQKLAEIGATHATACYAPFDAPSLMEKAFQSVSPSLLVLVELELWPGMLATAKNNKVPIAVINGRLTPSSFKGYARARGLLAPLAPDFISAISKEDAHRLAALFPDTPVEVIPNIKFDRIPRLGNTADGCPTLFPGAVNRTVYLLASVREEEEQEVINMSRGILNRDKTALIAWFPRHMERVEPLCRELEKNNIPPMKRSKCEAIDSDCSLIVWDRFGEMGHAFPQAHAAFVGGSFAPLGGQNMLEPLASGLIPVMGPSYSNFSWVGDDLNEAGLLILCPTPDEAADHLVRLATGQENRQEILKRFQGLIETRRGGTQATCQHLTRLRLKS</sequence>
<dbReference type="InterPro" id="IPR038107">
    <property type="entry name" value="Glycos_transf_N_sf"/>
</dbReference>
<evidence type="ECO:0000313" key="9">
    <source>
        <dbReference type="EMBL" id="BCS99332.1"/>
    </source>
</evidence>
<keyword evidence="7" id="KW-0472">Membrane</keyword>
<feature type="domain" description="3-deoxy-D-manno-octulosonic-acid transferase N-terminal" evidence="8">
    <location>
        <begin position="43"/>
        <end position="211"/>
    </location>
</feature>
<gene>
    <name evidence="9" type="ORF">DSLASN_49640</name>
</gene>
<accession>A0ABN6FC06</accession>
<comment type="similarity">
    <text evidence="7">Belongs to the glycosyltransferase group 1 family.</text>
</comment>
<name>A0ABN6FC06_9BACT</name>
<dbReference type="Proteomes" id="UP001320148">
    <property type="component" value="Chromosome"/>
</dbReference>
<evidence type="ECO:0000256" key="4">
    <source>
        <dbReference type="ARBA" id="ARBA00022679"/>
    </source>
</evidence>
<keyword evidence="4 7" id="KW-0808">Transferase</keyword>
<organism evidence="9 10">
    <name type="scientific">Desulfoluna limicola</name>
    <dbReference type="NCBI Taxonomy" id="2810562"/>
    <lineage>
        <taxon>Bacteria</taxon>
        <taxon>Pseudomonadati</taxon>
        <taxon>Thermodesulfobacteriota</taxon>
        <taxon>Desulfobacteria</taxon>
        <taxon>Desulfobacterales</taxon>
        <taxon>Desulfolunaceae</taxon>
        <taxon>Desulfoluna</taxon>
    </lineage>
</organism>
<dbReference type="InterPro" id="IPR039901">
    <property type="entry name" value="Kdotransferase"/>
</dbReference>
<reference evidence="9 10" key="1">
    <citation type="submission" date="2021-02" db="EMBL/GenBank/DDBJ databases">
        <title>Complete genome of Desulfoluna sp. strain ASN36.</title>
        <authorList>
            <person name="Takahashi A."/>
            <person name="Kojima H."/>
            <person name="Fukui M."/>
        </authorList>
    </citation>
    <scope>NUCLEOTIDE SEQUENCE [LARGE SCALE GENOMIC DNA]</scope>
    <source>
        <strain evidence="9 10">ASN36</strain>
    </source>
</reference>
<evidence type="ECO:0000256" key="2">
    <source>
        <dbReference type="ARBA" id="ARBA00012621"/>
    </source>
</evidence>
<protein>
    <recommendedName>
        <fullName evidence="3 7">3-deoxy-D-manno-octulosonic acid transferase</fullName>
        <shortName evidence="7">Kdo transferase</shortName>
        <ecNumber evidence="2 7">2.4.99.12</ecNumber>
    </recommendedName>
    <alternativeName>
        <fullName evidence="5 7">Lipid IV(A) 3-deoxy-D-manno-octulosonic acid transferase</fullName>
    </alternativeName>
</protein>
<keyword evidence="10" id="KW-1185">Reference proteome</keyword>
<dbReference type="PANTHER" id="PTHR42755:SF1">
    <property type="entry name" value="3-DEOXY-D-MANNO-OCTULOSONIC ACID TRANSFERASE, MITOCHONDRIAL-RELATED"/>
    <property type="match status" value="1"/>
</dbReference>
<dbReference type="RefSeq" id="WP_236890671.1">
    <property type="nucleotide sequence ID" value="NZ_AP024488.1"/>
</dbReference>
<keyword evidence="7" id="KW-0448">Lipopolysaccharide biosynthesis</keyword>
<keyword evidence="7" id="KW-1003">Cell membrane</keyword>
<evidence type="ECO:0000256" key="1">
    <source>
        <dbReference type="ARBA" id="ARBA00004713"/>
    </source>
</evidence>
<dbReference type="Gene3D" id="3.40.50.2000">
    <property type="entry name" value="Glycogen Phosphorylase B"/>
    <property type="match status" value="1"/>
</dbReference>
<proteinExistence type="inferred from homology"/>
<dbReference type="InterPro" id="IPR007507">
    <property type="entry name" value="Glycos_transf_N"/>
</dbReference>